<dbReference type="InterPro" id="IPR053925">
    <property type="entry name" value="RecX_HTH_3rd"/>
</dbReference>
<evidence type="ECO:0000256" key="4">
    <source>
        <dbReference type="ARBA" id="ARBA00022490"/>
    </source>
</evidence>
<dbReference type="Pfam" id="PF21981">
    <property type="entry name" value="RecX_HTH3"/>
    <property type="match status" value="1"/>
</dbReference>
<dbReference type="PANTHER" id="PTHR33602:SF1">
    <property type="entry name" value="REGULATORY PROTEIN RECX FAMILY PROTEIN"/>
    <property type="match status" value="1"/>
</dbReference>
<gene>
    <name evidence="5" type="primary">recX</name>
    <name evidence="8" type="ORF">JAO78_001865</name>
</gene>
<dbReference type="Pfam" id="PF21982">
    <property type="entry name" value="RecX_HTH1"/>
    <property type="match status" value="1"/>
</dbReference>
<keyword evidence="9" id="KW-1185">Reference proteome</keyword>
<dbReference type="EMBL" id="JAEINI020000001">
    <property type="protein sequence ID" value="MCB5225567.1"/>
    <property type="molecule type" value="Genomic_DNA"/>
</dbReference>
<comment type="function">
    <text evidence="5">Modulates RecA activity.</text>
</comment>
<protein>
    <recommendedName>
        <fullName evidence="3 5">Regulatory protein RecX</fullName>
    </recommendedName>
</protein>
<sequence length="150" mass="17803">MTADRQRELRQAALNYLSRRDYSRAALSVKLQQKGATAEELAVVLEWCSSENYLNEDRFLLMILRNRCRQGYGYRYILQECRQHKLTEQQLATAIAAEEIDWWDLARQAYHKKFGEKAIVDYKDKAKRMAFLQRRGFSSEQIRAVFDQNE</sequence>
<dbReference type="InterPro" id="IPR003783">
    <property type="entry name" value="Regulatory_RecX"/>
</dbReference>
<comment type="similarity">
    <text evidence="2 5">Belongs to the RecX family.</text>
</comment>
<keyword evidence="4 5" id="KW-0963">Cytoplasm</keyword>
<accession>A0ABS8BZS9</accession>
<evidence type="ECO:0000313" key="9">
    <source>
        <dbReference type="Proteomes" id="UP000633814"/>
    </source>
</evidence>
<organism evidence="8 9">
    <name type="scientific">Alishewanella maricola</name>
    <dbReference type="NCBI Taxonomy" id="2795740"/>
    <lineage>
        <taxon>Bacteria</taxon>
        <taxon>Pseudomonadati</taxon>
        <taxon>Pseudomonadota</taxon>
        <taxon>Gammaproteobacteria</taxon>
        <taxon>Alteromonadales</taxon>
        <taxon>Alteromonadaceae</taxon>
        <taxon>Alishewanella</taxon>
    </lineage>
</organism>
<dbReference type="InterPro" id="IPR036388">
    <property type="entry name" value="WH-like_DNA-bd_sf"/>
</dbReference>
<feature type="domain" description="RecX first three-helical" evidence="7">
    <location>
        <begin position="10"/>
        <end position="48"/>
    </location>
</feature>
<dbReference type="Gene3D" id="1.10.10.10">
    <property type="entry name" value="Winged helix-like DNA-binding domain superfamily/Winged helix DNA-binding domain"/>
    <property type="match status" value="3"/>
</dbReference>
<evidence type="ECO:0000256" key="3">
    <source>
        <dbReference type="ARBA" id="ARBA00018111"/>
    </source>
</evidence>
<dbReference type="InterPro" id="IPR053926">
    <property type="entry name" value="RecX_HTH_1st"/>
</dbReference>
<evidence type="ECO:0000256" key="2">
    <source>
        <dbReference type="ARBA" id="ARBA00009695"/>
    </source>
</evidence>
<reference evidence="8 9" key="1">
    <citation type="submission" date="2021-10" db="EMBL/GenBank/DDBJ databases">
        <title>Alishewanella koreense sp. nov. isolated from seawater of southwestern coast in South Korea and the proposal for the reclassification of Rheinheimera perlucida and Rheinheimera tuosuensis as Arsukibacterium perlucida and Arsukibacterium tuosuensis.</title>
        <authorList>
            <person name="Kim K.H."/>
            <person name="Ruan W."/>
            <person name="Kim K.R."/>
            <person name="Baek J.H."/>
            <person name="Jeon C.O."/>
        </authorList>
    </citation>
    <scope>NUCLEOTIDE SEQUENCE [LARGE SCALE GENOMIC DNA]</scope>
    <source>
        <strain evidence="8 9">16-MA</strain>
    </source>
</reference>
<evidence type="ECO:0000259" key="6">
    <source>
        <dbReference type="Pfam" id="PF21981"/>
    </source>
</evidence>
<evidence type="ECO:0000313" key="8">
    <source>
        <dbReference type="EMBL" id="MCB5225567.1"/>
    </source>
</evidence>
<dbReference type="Proteomes" id="UP000633814">
    <property type="component" value="Unassembled WGS sequence"/>
</dbReference>
<comment type="caution">
    <text evidence="8">The sequence shown here is derived from an EMBL/GenBank/DDBJ whole genome shotgun (WGS) entry which is preliminary data.</text>
</comment>
<evidence type="ECO:0000259" key="7">
    <source>
        <dbReference type="Pfam" id="PF21982"/>
    </source>
</evidence>
<dbReference type="RefSeq" id="WP_226749656.1">
    <property type="nucleotide sequence ID" value="NZ_JAEINI020000001.1"/>
</dbReference>
<evidence type="ECO:0000256" key="5">
    <source>
        <dbReference type="HAMAP-Rule" id="MF_01114"/>
    </source>
</evidence>
<feature type="domain" description="RecX third three-helical" evidence="6">
    <location>
        <begin position="99"/>
        <end position="145"/>
    </location>
</feature>
<comment type="subcellular location">
    <subcellularLocation>
        <location evidence="1 5">Cytoplasm</location>
    </subcellularLocation>
</comment>
<evidence type="ECO:0000256" key="1">
    <source>
        <dbReference type="ARBA" id="ARBA00004496"/>
    </source>
</evidence>
<name>A0ABS8BZS9_9ALTE</name>
<proteinExistence type="inferred from homology"/>
<dbReference type="PANTHER" id="PTHR33602">
    <property type="entry name" value="REGULATORY PROTEIN RECX FAMILY PROTEIN"/>
    <property type="match status" value="1"/>
</dbReference>
<dbReference type="HAMAP" id="MF_01114">
    <property type="entry name" value="RecX"/>
    <property type="match status" value="1"/>
</dbReference>